<reference evidence="5 6" key="1">
    <citation type="submission" date="2015-02" db="EMBL/GenBank/DDBJ databases">
        <title>Complete genome sequence of Kangiella geojedonensis strain YCS-5T.</title>
        <authorList>
            <person name="Kim K.M."/>
        </authorList>
    </citation>
    <scope>NUCLEOTIDE SEQUENCE [LARGE SCALE GENOMIC DNA]</scope>
    <source>
        <strain evidence="5 6">YCS-5</strain>
    </source>
</reference>
<dbReference type="GO" id="GO:0046820">
    <property type="term" value="F:4-amino-4-deoxychorismate synthase activity"/>
    <property type="evidence" value="ECO:0007669"/>
    <property type="project" value="TreeGrafter"/>
</dbReference>
<name>A0A0F6TP26_9GAMM</name>
<dbReference type="KEGG" id="kge:TQ33_0060"/>
<dbReference type="SUPFAM" id="SSF52317">
    <property type="entry name" value="Class I glutamine amidotransferase-like"/>
    <property type="match status" value="1"/>
</dbReference>
<dbReference type="InterPro" id="IPR050472">
    <property type="entry name" value="Anth_synth/Amidotransfase"/>
</dbReference>
<sequence length="283" mass="31860">MRKVWWIFAALMILATLAHYASDQVAIEQCIEIGGSFHYDDDYCSLKDRYEGDTGFVANHWPLITMLLLSLGFGIGTIIIKSPPASRKKLLMVDNYDSFTYNLVQYFGQLELDVLVKRNDELTVEEVKELKPDYIVISPGPCTPNESGVTLDILQKLATDYPILGVCLGHQAMAQVFGGKVIQAKQVMHGKTSPIYHKDSGVFAGLPNPLEATRYHSLIVDEPSLPEEFEITAWTEDEEGELEYIMGIKHKTLKLEGVQFHPESILSEKGHQLLKNFINNKEI</sequence>
<dbReference type="GO" id="GO:0000162">
    <property type="term" value="P:L-tryptophan biosynthetic process"/>
    <property type="evidence" value="ECO:0007669"/>
    <property type="project" value="TreeGrafter"/>
</dbReference>
<dbReference type="PANTHER" id="PTHR43418:SF4">
    <property type="entry name" value="MULTIFUNCTIONAL TRYPTOPHAN BIOSYNTHESIS PROTEIN"/>
    <property type="match status" value="1"/>
</dbReference>
<dbReference type="PANTHER" id="PTHR43418">
    <property type="entry name" value="MULTIFUNCTIONAL TRYPTOPHAN BIOSYNTHESIS PROTEIN-RELATED"/>
    <property type="match status" value="1"/>
</dbReference>
<keyword evidence="6" id="KW-1185">Reference proteome</keyword>
<gene>
    <name evidence="5" type="ORF">TQ33_0060</name>
</gene>
<dbReference type="NCBIfam" id="TIGR00566">
    <property type="entry name" value="trpG_papA"/>
    <property type="match status" value="1"/>
</dbReference>
<feature type="transmembrane region" description="Helical" evidence="2">
    <location>
        <begin position="60"/>
        <end position="80"/>
    </location>
</feature>
<dbReference type="Pfam" id="PF00117">
    <property type="entry name" value="GATase"/>
    <property type="match status" value="1"/>
</dbReference>
<dbReference type="AlphaFoldDB" id="A0A0F6TP26"/>
<dbReference type="PROSITE" id="PS51273">
    <property type="entry name" value="GATASE_TYPE_1"/>
    <property type="match status" value="1"/>
</dbReference>
<evidence type="ECO:0000259" key="4">
    <source>
        <dbReference type="Pfam" id="PF00117"/>
    </source>
</evidence>
<keyword evidence="3" id="KW-0732">Signal</keyword>
<feature type="chain" id="PRO_5002510048" evidence="3">
    <location>
        <begin position="22"/>
        <end position="283"/>
    </location>
</feature>
<keyword evidence="2" id="KW-1133">Transmembrane helix</keyword>
<feature type="domain" description="Glutamine amidotransferase" evidence="4">
    <location>
        <begin position="91"/>
        <end position="278"/>
    </location>
</feature>
<dbReference type="Gene3D" id="3.40.50.880">
    <property type="match status" value="1"/>
</dbReference>
<dbReference type="GO" id="GO:0004049">
    <property type="term" value="F:anthranilate synthase activity"/>
    <property type="evidence" value="ECO:0007669"/>
    <property type="project" value="TreeGrafter"/>
</dbReference>
<evidence type="ECO:0000313" key="5">
    <source>
        <dbReference type="EMBL" id="AKE51052.1"/>
    </source>
</evidence>
<dbReference type="PRINTS" id="PR00096">
    <property type="entry name" value="GATASE"/>
</dbReference>
<dbReference type="HOGENOM" id="CLU_014340_1_2_6"/>
<dbReference type="CDD" id="cd01743">
    <property type="entry name" value="GATase1_Anthranilate_Synthase"/>
    <property type="match status" value="1"/>
</dbReference>
<keyword evidence="2" id="KW-0472">Membrane</keyword>
<keyword evidence="5" id="KW-0808">Transferase</keyword>
<evidence type="ECO:0000256" key="2">
    <source>
        <dbReference type="SAM" id="Phobius"/>
    </source>
</evidence>
<protein>
    <submittedName>
        <fullName evidence="5">Glutamine amidotransferase of anthranilate synthase</fullName>
    </submittedName>
</protein>
<proteinExistence type="predicted"/>
<organism evidence="5 6">
    <name type="scientific">Kangiella geojedonensis</name>
    <dbReference type="NCBI Taxonomy" id="914150"/>
    <lineage>
        <taxon>Bacteria</taxon>
        <taxon>Pseudomonadati</taxon>
        <taxon>Pseudomonadota</taxon>
        <taxon>Gammaproteobacteria</taxon>
        <taxon>Kangiellales</taxon>
        <taxon>Kangiellaceae</taxon>
        <taxon>Kangiella</taxon>
    </lineage>
</organism>
<dbReference type="PATRIC" id="fig|914150.5.peg.60"/>
<dbReference type="GO" id="GO:0046654">
    <property type="term" value="P:tetrahydrofolate biosynthetic process"/>
    <property type="evidence" value="ECO:0007669"/>
    <property type="project" value="TreeGrafter"/>
</dbReference>
<dbReference type="EMBL" id="CP010975">
    <property type="protein sequence ID" value="AKE51052.1"/>
    <property type="molecule type" value="Genomic_DNA"/>
</dbReference>
<keyword evidence="1 5" id="KW-0315">Glutamine amidotransferase</keyword>
<dbReference type="GO" id="GO:0005829">
    <property type="term" value="C:cytosol"/>
    <property type="evidence" value="ECO:0007669"/>
    <property type="project" value="TreeGrafter"/>
</dbReference>
<dbReference type="FunFam" id="3.40.50.880:FF:000003">
    <property type="entry name" value="Anthranilate synthase component II"/>
    <property type="match status" value="1"/>
</dbReference>
<accession>A0A0F6TP26</accession>
<evidence type="ECO:0000256" key="1">
    <source>
        <dbReference type="ARBA" id="ARBA00022962"/>
    </source>
</evidence>
<dbReference type="OrthoDB" id="9786812at2"/>
<dbReference type="STRING" id="914150.TQ33_0060"/>
<evidence type="ECO:0000256" key="3">
    <source>
        <dbReference type="SAM" id="SignalP"/>
    </source>
</evidence>
<keyword evidence="2" id="KW-0812">Transmembrane</keyword>
<feature type="signal peptide" evidence="3">
    <location>
        <begin position="1"/>
        <end position="21"/>
    </location>
</feature>
<dbReference type="Proteomes" id="UP000034071">
    <property type="component" value="Chromosome"/>
</dbReference>
<dbReference type="InterPro" id="IPR006221">
    <property type="entry name" value="TrpG/PapA_dom"/>
</dbReference>
<dbReference type="InterPro" id="IPR029062">
    <property type="entry name" value="Class_I_gatase-like"/>
</dbReference>
<dbReference type="InterPro" id="IPR017926">
    <property type="entry name" value="GATASE"/>
</dbReference>
<evidence type="ECO:0000313" key="6">
    <source>
        <dbReference type="Proteomes" id="UP000034071"/>
    </source>
</evidence>
<dbReference type="PRINTS" id="PR00097">
    <property type="entry name" value="ANTSNTHASEII"/>
</dbReference>